<accession>A0A645DE28</accession>
<dbReference type="EMBL" id="VSSQ01035456">
    <property type="protein sequence ID" value="MPM87674.1"/>
    <property type="molecule type" value="Genomic_DNA"/>
</dbReference>
<comment type="caution">
    <text evidence="1">The sequence shown here is derived from an EMBL/GenBank/DDBJ whole genome shotgun (WGS) entry which is preliminary data.</text>
</comment>
<evidence type="ECO:0000313" key="1">
    <source>
        <dbReference type="EMBL" id="MPM87674.1"/>
    </source>
</evidence>
<dbReference type="AlphaFoldDB" id="A0A645DE28"/>
<proteinExistence type="predicted"/>
<gene>
    <name evidence="1" type="ORF">SDC9_134774</name>
</gene>
<reference evidence="1" key="1">
    <citation type="submission" date="2019-08" db="EMBL/GenBank/DDBJ databases">
        <authorList>
            <person name="Kucharzyk K."/>
            <person name="Murdoch R.W."/>
            <person name="Higgins S."/>
            <person name="Loffler F."/>
        </authorList>
    </citation>
    <scope>NUCLEOTIDE SEQUENCE</scope>
</reference>
<sequence>MPRPVIIHVQVELAVEFLSVVLVALDGWPRQFGEHSPEGIVVVHLLHRAGLVDYHPVVALVVPQVVVVDGRGAGVNIPLVGKERCHHVVIVHPVSHILHLRGLPIGEVGHAQLVSRRVITVDDAPVAGEGDHIRQI</sequence>
<protein>
    <submittedName>
        <fullName evidence="1">Uncharacterized protein</fullName>
    </submittedName>
</protein>
<name>A0A645DE28_9ZZZZ</name>
<organism evidence="1">
    <name type="scientific">bioreactor metagenome</name>
    <dbReference type="NCBI Taxonomy" id="1076179"/>
    <lineage>
        <taxon>unclassified sequences</taxon>
        <taxon>metagenomes</taxon>
        <taxon>ecological metagenomes</taxon>
    </lineage>
</organism>